<name>A0A2P2Q8T3_RHIMU</name>
<sequence length="23" mass="2462">MNALFPGSDICSVCSREVCIIFG</sequence>
<accession>A0A2P2Q8T3</accession>
<protein>
    <submittedName>
        <fullName evidence="1">Uncharacterized protein</fullName>
    </submittedName>
</protein>
<evidence type="ECO:0000313" key="1">
    <source>
        <dbReference type="EMBL" id="MBX63398.1"/>
    </source>
</evidence>
<proteinExistence type="predicted"/>
<dbReference type="EMBL" id="GGEC01082914">
    <property type="protein sequence ID" value="MBX63398.1"/>
    <property type="molecule type" value="Transcribed_RNA"/>
</dbReference>
<reference evidence="1" key="1">
    <citation type="submission" date="2018-02" db="EMBL/GenBank/DDBJ databases">
        <title>Rhizophora mucronata_Transcriptome.</title>
        <authorList>
            <person name="Meera S.P."/>
            <person name="Sreeshan A."/>
            <person name="Augustine A."/>
        </authorList>
    </citation>
    <scope>NUCLEOTIDE SEQUENCE</scope>
    <source>
        <tissue evidence="1">Leaf</tissue>
    </source>
</reference>
<organism evidence="1">
    <name type="scientific">Rhizophora mucronata</name>
    <name type="common">Asiatic mangrove</name>
    <dbReference type="NCBI Taxonomy" id="61149"/>
    <lineage>
        <taxon>Eukaryota</taxon>
        <taxon>Viridiplantae</taxon>
        <taxon>Streptophyta</taxon>
        <taxon>Embryophyta</taxon>
        <taxon>Tracheophyta</taxon>
        <taxon>Spermatophyta</taxon>
        <taxon>Magnoliopsida</taxon>
        <taxon>eudicotyledons</taxon>
        <taxon>Gunneridae</taxon>
        <taxon>Pentapetalae</taxon>
        <taxon>rosids</taxon>
        <taxon>fabids</taxon>
        <taxon>Malpighiales</taxon>
        <taxon>Rhizophoraceae</taxon>
        <taxon>Rhizophora</taxon>
    </lineage>
</organism>
<dbReference type="AlphaFoldDB" id="A0A2P2Q8T3"/>